<organism evidence="5 6">
    <name type="scientific">Candida dubliniensis (strain CD36 / ATCC MYA-646 / CBS 7987 / NCPF 3949 / NRRL Y-17841)</name>
    <name type="common">Yeast</name>
    <dbReference type="NCBI Taxonomy" id="573826"/>
    <lineage>
        <taxon>Eukaryota</taxon>
        <taxon>Fungi</taxon>
        <taxon>Dikarya</taxon>
        <taxon>Ascomycota</taxon>
        <taxon>Saccharomycotina</taxon>
        <taxon>Pichiomycetes</taxon>
        <taxon>Debaryomycetaceae</taxon>
        <taxon>Candida/Lodderomyces clade</taxon>
        <taxon>Candida</taxon>
    </lineage>
</organism>
<dbReference type="AlphaFoldDB" id="B9WI85"/>
<feature type="compositionally biased region" description="Polar residues" evidence="2">
    <location>
        <begin position="156"/>
        <end position="166"/>
    </location>
</feature>
<evidence type="ECO:0000256" key="1">
    <source>
        <dbReference type="ARBA" id="ARBA00022553"/>
    </source>
</evidence>
<accession>B9WI85</accession>
<dbReference type="InterPro" id="IPR001849">
    <property type="entry name" value="PH_domain"/>
</dbReference>
<evidence type="ECO:0000313" key="4">
    <source>
        <dbReference type="CGD" id="CAL0000166027"/>
    </source>
</evidence>
<dbReference type="VEuPathDB" id="FungiDB:CD36_55030"/>
<dbReference type="GeneID" id="8048018"/>
<proteinExistence type="predicted"/>
<dbReference type="CGD" id="CAL0000166027">
    <property type="gene designation" value="Cd36_55030"/>
</dbReference>
<feature type="compositionally biased region" description="Polar residues" evidence="2">
    <location>
        <begin position="136"/>
        <end position="146"/>
    </location>
</feature>
<dbReference type="KEGG" id="cdu:CD36_55030"/>
<dbReference type="PROSITE" id="PS50003">
    <property type="entry name" value="PH_DOMAIN"/>
    <property type="match status" value="1"/>
</dbReference>
<dbReference type="HOGENOM" id="CLU_356053_0_0_1"/>
<evidence type="ECO:0000313" key="5">
    <source>
        <dbReference type="EMBL" id="CAX41882.1"/>
    </source>
</evidence>
<dbReference type="PANTHER" id="PTHR31941:SF15">
    <property type="entry name" value="ACTIVATOR OF SKN7 PROTEIN 10-RELATED"/>
    <property type="match status" value="1"/>
</dbReference>
<keyword evidence="1" id="KW-0597">Phosphoprotein</keyword>
<dbReference type="PANTHER" id="PTHR31941">
    <property type="entry name" value="CYTOSKELETAL SIGNALING PROTEIN SLM1"/>
    <property type="match status" value="1"/>
</dbReference>
<feature type="compositionally biased region" description="Polar residues" evidence="2">
    <location>
        <begin position="105"/>
        <end position="126"/>
    </location>
</feature>
<evidence type="ECO:0000256" key="2">
    <source>
        <dbReference type="SAM" id="MobiDB-lite"/>
    </source>
</evidence>
<dbReference type="Pfam" id="PF20399">
    <property type="entry name" value="PH_20"/>
    <property type="match status" value="1"/>
</dbReference>
<dbReference type="SUPFAM" id="SSF50729">
    <property type="entry name" value="PH domain-like"/>
    <property type="match status" value="1"/>
</dbReference>
<dbReference type="EMBL" id="FM992692">
    <property type="protein sequence ID" value="CAX41882.1"/>
    <property type="molecule type" value="Genomic_DNA"/>
</dbReference>
<dbReference type="Gene3D" id="2.30.29.30">
    <property type="entry name" value="Pleckstrin-homology domain (PH domain)/Phosphotyrosine-binding domain (PTB)"/>
    <property type="match status" value="1"/>
</dbReference>
<feature type="region of interest" description="Disordered" evidence="2">
    <location>
        <begin position="99"/>
        <end position="199"/>
    </location>
</feature>
<dbReference type="eggNOG" id="ENOG502QU0Q">
    <property type="taxonomic scope" value="Eukaryota"/>
</dbReference>
<dbReference type="Proteomes" id="UP000002605">
    <property type="component" value="Chromosome 5"/>
</dbReference>
<keyword evidence="6" id="KW-1185">Reference proteome</keyword>
<sequence>MSSSSFHFEKQSVLPSTDPKSPFFCNLPSYESKPIDHLIDFFKYWKYFIKAILYYFKEIALVKELEANLNYQLINAVQFPGFKDLPHKILQEINAANNAGVVSPKSGTPTNELKKTLSNTSIATTTSEKRPGLFKQKSNGGNSPFLKSNPLHKRNSSLTSIKSQTGPPTPPPQQPQQQQQQQPILPPVPKQEPTNDVKIPASFFPDDSIYTNFPSLLLSSHHTLFNNSYKLTKELNAKLIPRLEMLLKQLSHKIKEIKTSLKNDSFANKDLIKEISKTGQVLRRYTSAVELYCGEVPVTKKFVDDEEELAALDDPLLVKLQVDYRLKNQLIMENYMFASYLNLQSIARDLFTYILKELNWVIDKFGKLHFNSEYHQFLKTKVSCSSTQDWQYFISHNPCFINTAESTEDNPKRELRTFKSIQLPYDNSVQNKCIRFGMMYKKSKVMKSYTRCYYVLSCNYLHEFKFDDDVNVTSKKSKDKIGGFIGHDTEPIKSYNLNEYTITPKNDTTFKFILTKNTTKSKRTFKCATESDYNNWFKDLSELLKFGSDHYARYSFIQKKVHLYRASTVPENKAGLKLDLGNASTPALTGMFTPSIKTPKQSPSEDNPFENMLSDIPTHSTPTGTPKILTPEQSSTNLVAADTQHQEYLKLQNAFLHQQQEILDMRMKETTTFDLIQKKLDKIQEHQSPYLSTRGSSESLNSFVIPSHAVPTAQQVIDDHLKHHSDKPIVFNLGETTEEKTPAIPTVLISENH</sequence>
<dbReference type="OrthoDB" id="2264563at2759"/>
<feature type="domain" description="PH" evidence="3">
    <location>
        <begin position="432"/>
        <end position="545"/>
    </location>
</feature>
<reference evidence="5 6" key="1">
    <citation type="journal article" date="2009" name="Genome Res.">
        <title>Comparative genomics of the fungal pathogens Candida dubliniensis and Candida albicans.</title>
        <authorList>
            <person name="Jackson A.P."/>
            <person name="Gamble J.A."/>
            <person name="Yeomans T."/>
            <person name="Moran G.P."/>
            <person name="Saunders D."/>
            <person name="Harris D."/>
            <person name="Aslett M."/>
            <person name="Barrell J.F."/>
            <person name="Butler G."/>
            <person name="Citiulo F."/>
            <person name="Coleman D.C."/>
            <person name="de Groot P.W.J."/>
            <person name="Goodwin T.J."/>
            <person name="Quail M.A."/>
            <person name="McQuillan J."/>
            <person name="Munro C.A."/>
            <person name="Pain A."/>
            <person name="Poulter R.T."/>
            <person name="Rajandream M.A."/>
            <person name="Renauld H."/>
            <person name="Spiering M.J."/>
            <person name="Tivey A."/>
            <person name="Gow N.A.R."/>
            <person name="Barrell B."/>
            <person name="Sullivan D.J."/>
            <person name="Berriman M."/>
        </authorList>
    </citation>
    <scope>NUCLEOTIDE SEQUENCE [LARGE SCALE GENOMIC DNA]</scope>
    <source>
        <strain evidence="6">CD36 / ATCC MYA-646 / CBS 7987 / NCPF 3949 / NRRL Y-17841</strain>
    </source>
</reference>
<dbReference type="RefSeq" id="XP_002420797.1">
    <property type="nucleotide sequence ID" value="XM_002420752.1"/>
</dbReference>
<dbReference type="InterPro" id="IPR011993">
    <property type="entry name" value="PH-like_dom_sf"/>
</dbReference>
<name>B9WI85_CANDC</name>
<dbReference type="InterPro" id="IPR046869">
    <property type="entry name" value="SLM1/RGC1-like_PH"/>
</dbReference>
<evidence type="ECO:0000313" key="6">
    <source>
        <dbReference type="Proteomes" id="UP000002605"/>
    </source>
</evidence>
<dbReference type="Pfam" id="PF20400">
    <property type="entry name" value="BAR_4"/>
    <property type="match status" value="1"/>
</dbReference>
<evidence type="ECO:0000259" key="3">
    <source>
        <dbReference type="PROSITE" id="PS50003"/>
    </source>
</evidence>
<gene>
    <name evidence="4" type="ordered locus">Cd36_55030</name>
    <name evidence="5" type="ORF">CD36_55030</name>
</gene>
<dbReference type="InterPro" id="IPR046868">
    <property type="entry name" value="BAR_4"/>
</dbReference>
<dbReference type="SMART" id="SM00233">
    <property type="entry name" value="PH"/>
    <property type="match status" value="1"/>
</dbReference>
<protein>
    <submittedName>
        <fullName evidence="5">Subunit of the RNA polymerase II holoenzyme, putative</fullName>
    </submittedName>
</protein>